<dbReference type="CDD" id="cd01948">
    <property type="entry name" value="EAL"/>
    <property type="match status" value="1"/>
</dbReference>
<dbReference type="Pfam" id="PF00990">
    <property type="entry name" value="GGDEF"/>
    <property type="match status" value="1"/>
</dbReference>
<name>A0A1C3JVR8_9GAMM</name>
<dbReference type="SUPFAM" id="SSF141868">
    <property type="entry name" value="EAL domain-like"/>
    <property type="match status" value="1"/>
</dbReference>
<dbReference type="GO" id="GO:0007165">
    <property type="term" value="P:signal transduction"/>
    <property type="evidence" value="ECO:0007669"/>
    <property type="project" value="UniProtKB-ARBA"/>
</dbReference>
<reference evidence="14 15" key="1">
    <citation type="submission" date="2016-06" db="EMBL/GenBank/DDBJ databases">
        <authorList>
            <person name="Rodrigo-Torres L."/>
            <person name="Arahal D.R."/>
        </authorList>
    </citation>
    <scope>NUCLEOTIDE SEQUENCE [LARGE SCALE GENOMIC DNA]</scope>
    <source>
        <strain evidence="14 15">CECT 5116</strain>
    </source>
</reference>
<evidence type="ECO:0000313" key="13">
    <source>
        <dbReference type="EMBL" id="SBT19199.1"/>
    </source>
</evidence>
<accession>A0A1C3JVR8</accession>
<dbReference type="Proteomes" id="UP000092840">
    <property type="component" value="Unassembled WGS sequence"/>
</dbReference>
<evidence type="ECO:0000256" key="5">
    <source>
        <dbReference type="ARBA" id="ARBA00022989"/>
    </source>
</evidence>
<dbReference type="GO" id="GO:0071111">
    <property type="term" value="F:cyclic-guanylate-specific phosphodiesterase activity"/>
    <property type="evidence" value="ECO:0007669"/>
    <property type="project" value="UniProtKB-EC"/>
</dbReference>
<dbReference type="InterPro" id="IPR035965">
    <property type="entry name" value="PAS-like_dom_sf"/>
</dbReference>
<dbReference type="PANTHER" id="PTHR44757">
    <property type="entry name" value="DIGUANYLATE CYCLASE DGCP"/>
    <property type="match status" value="1"/>
</dbReference>
<sequence length="996" mass="112594">MISDYIFMSDSVPNKASRRFYSFSIIVFLIVFALGLSASYAWQLQQTKVKRTHAVSVAQSYAYQLKQVLDHNLSANYTLAALVHEFGGFTRWFPPVAQSLHRIYPEVNNFALSPGGIVKQVYPTKGNERAIGFNQLMDIEQGTEAWLAMKQQKTILSGPLDLVQGGKGLIARYPIMLEDRDEGPEQFWGFSSVVIRIDSLLKSTHQIGLSEQGFAYSLQRVDTNEPLLIVEDKAEQINDPVSINLSFPGVKWRLDIAPADGWIPTYMLVTYLLASFVLALLVARFAFMALRLREQKQMLTHLLSEKTKYANQSDYRLSSTLQAIPDPLIELDADGVVLEVRLPNDETDLQAFFVSGEHFSTHLPESAAQILELVFSEAGQSQTNSYRGALFSLLLSEGRTLWFEVSAVYRPFSEEVSTGHFIVLLRDISQRQEAEQQQRIAATAFETQDGILISDRQNRIIRVNKAFQKLTGYTENEVLGQTPAILQSGRHSPEFYQDMFADLRQKGAWEGEVWNRRKDGEIYPEWLSISTVHDLQGQVSHFVATFKDISERKASERKIQQLHYYDSLTRLANRTLLLEEMNDLLQNNGLQQSQAAILFIDLDHFKDINDVWGHSIGDQLLQKVATRLSDTTRTKDIVARFGGDEFLVMLEPADVSANPDRMAYRASQVAGKLLRSLERPFTINSVDYQMAASFGIALFDDQCNDPLDVIKQAELAMYEAKSAGRSSFCFYQQGMQERVLERVQLESDLRHALENEELVVYVQPQWDAQKRMIGAEGLLRWLHPERGMVSPGVFIPLAEESRLILPIGDWVLRQACRWLSKWHKEQQMAGFVLSVNVSAVQFAQEGFVQQVESILNEYQTPPSALQLELTESMLAHDQQDIISKMEALKALGLLISLDDFGTGYSSLSYLHRLPIDQLKIDQSFVANIEKGTKNASLAESIISLGHNLGMEVIAEGVETSAQFDWLKQQGCDLFQGFGLARPMTIEDLILLYRSAD</sequence>
<dbReference type="InterPro" id="IPR035919">
    <property type="entry name" value="EAL_sf"/>
</dbReference>
<dbReference type="Proteomes" id="UP000092871">
    <property type="component" value="Unassembled WGS sequence"/>
</dbReference>
<evidence type="ECO:0000256" key="7">
    <source>
        <dbReference type="SAM" id="Phobius"/>
    </source>
</evidence>
<dbReference type="SUPFAM" id="SSF55785">
    <property type="entry name" value="PYP-like sensor domain (PAS domain)"/>
    <property type="match status" value="2"/>
</dbReference>
<dbReference type="Gene3D" id="3.30.450.350">
    <property type="entry name" value="CHASE domain"/>
    <property type="match status" value="1"/>
</dbReference>
<keyword evidence="15" id="KW-1185">Reference proteome</keyword>
<dbReference type="FunFam" id="3.20.20.450:FF:000001">
    <property type="entry name" value="Cyclic di-GMP phosphodiesterase yahA"/>
    <property type="match status" value="1"/>
</dbReference>
<feature type="domain" description="PAC" evidence="9">
    <location>
        <begin position="387"/>
        <end position="440"/>
    </location>
</feature>
<organism evidence="13 16">
    <name type="scientific">Marinomonas gallaica</name>
    <dbReference type="NCBI Taxonomy" id="1806667"/>
    <lineage>
        <taxon>Bacteria</taxon>
        <taxon>Pseudomonadati</taxon>
        <taxon>Pseudomonadota</taxon>
        <taxon>Gammaproteobacteria</taxon>
        <taxon>Oceanospirillales</taxon>
        <taxon>Oceanospirillaceae</taxon>
        <taxon>Marinomonas</taxon>
    </lineage>
</organism>
<dbReference type="Pfam" id="PF00563">
    <property type="entry name" value="EAL"/>
    <property type="match status" value="1"/>
</dbReference>
<dbReference type="AlphaFoldDB" id="A0A1C3JVR8"/>
<dbReference type="PROSITE" id="PS50883">
    <property type="entry name" value="EAL"/>
    <property type="match status" value="1"/>
</dbReference>
<keyword evidence="6 7" id="KW-0472">Membrane</keyword>
<dbReference type="EC" id="3.1.4.52" evidence="2"/>
<evidence type="ECO:0000313" key="16">
    <source>
        <dbReference type="Proteomes" id="UP000092871"/>
    </source>
</evidence>
<dbReference type="InterPro" id="IPR001610">
    <property type="entry name" value="PAC"/>
</dbReference>
<keyword evidence="5 7" id="KW-1133">Transmembrane helix</keyword>
<feature type="transmembrane region" description="Helical" evidence="7">
    <location>
        <begin position="268"/>
        <end position="290"/>
    </location>
</feature>
<dbReference type="InterPro" id="IPR006189">
    <property type="entry name" value="CHASE_dom"/>
</dbReference>
<keyword evidence="3" id="KW-0973">c-di-GMP</keyword>
<dbReference type="InterPro" id="IPR001633">
    <property type="entry name" value="EAL_dom"/>
</dbReference>
<dbReference type="SMART" id="SM00086">
    <property type="entry name" value="PAC"/>
    <property type="match status" value="1"/>
</dbReference>
<protein>
    <recommendedName>
        <fullName evidence="2">cyclic-guanylate-specific phosphodiesterase</fullName>
        <ecNumber evidence="2">3.1.4.52</ecNumber>
    </recommendedName>
</protein>
<evidence type="ECO:0000256" key="3">
    <source>
        <dbReference type="ARBA" id="ARBA00022636"/>
    </source>
</evidence>
<evidence type="ECO:0000259" key="11">
    <source>
        <dbReference type="PROSITE" id="PS50883"/>
    </source>
</evidence>
<dbReference type="NCBIfam" id="TIGR00254">
    <property type="entry name" value="GGDEF"/>
    <property type="match status" value="1"/>
</dbReference>
<dbReference type="CDD" id="cd00130">
    <property type="entry name" value="PAS"/>
    <property type="match status" value="1"/>
</dbReference>
<dbReference type="SMART" id="SM00052">
    <property type="entry name" value="EAL"/>
    <property type="match status" value="1"/>
</dbReference>
<dbReference type="OrthoDB" id="9804951at2"/>
<evidence type="ECO:0000256" key="1">
    <source>
        <dbReference type="ARBA" id="ARBA00004370"/>
    </source>
</evidence>
<evidence type="ECO:0000256" key="6">
    <source>
        <dbReference type="ARBA" id="ARBA00023136"/>
    </source>
</evidence>
<evidence type="ECO:0000259" key="12">
    <source>
        <dbReference type="PROSITE" id="PS50887"/>
    </source>
</evidence>
<dbReference type="SMART" id="SM01079">
    <property type="entry name" value="CHASE"/>
    <property type="match status" value="1"/>
</dbReference>
<dbReference type="PROSITE" id="PS50113">
    <property type="entry name" value="PAC"/>
    <property type="match status" value="2"/>
</dbReference>
<dbReference type="PANTHER" id="PTHR44757:SF2">
    <property type="entry name" value="BIOFILM ARCHITECTURE MAINTENANCE PROTEIN MBAA"/>
    <property type="match status" value="1"/>
</dbReference>
<dbReference type="SMART" id="SM00091">
    <property type="entry name" value="PAS"/>
    <property type="match status" value="1"/>
</dbReference>
<feature type="domain" description="GGDEF" evidence="12">
    <location>
        <begin position="593"/>
        <end position="733"/>
    </location>
</feature>
<feature type="transmembrane region" description="Helical" evidence="7">
    <location>
        <begin position="20"/>
        <end position="42"/>
    </location>
</feature>
<dbReference type="InterPro" id="IPR043128">
    <property type="entry name" value="Rev_trsase/Diguanyl_cyclase"/>
</dbReference>
<dbReference type="GO" id="GO:0016020">
    <property type="term" value="C:membrane"/>
    <property type="evidence" value="ECO:0007669"/>
    <property type="project" value="UniProtKB-SubCell"/>
</dbReference>
<feature type="domain" description="PAS" evidence="8">
    <location>
        <begin position="436"/>
        <end position="482"/>
    </location>
</feature>
<dbReference type="EMBL" id="FLRA01000031">
    <property type="protein sequence ID" value="SBT19199.1"/>
    <property type="molecule type" value="Genomic_DNA"/>
</dbReference>
<dbReference type="Gene3D" id="3.20.20.450">
    <property type="entry name" value="EAL domain"/>
    <property type="match status" value="1"/>
</dbReference>
<dbReference type="PROSITE" id="PS50887">
    <property type="entry name" value="GGDEF"/>
    <property type="match status" value="1"/>
</dbReference>
<evidence type="ECO:0000313" key="15">
    <source>
        <dbReference type="Proteomes" id="UP000092840"/>
    </source>
</evidence>
<dbReference type="Pfam" id="PF03924">
    <property type="entry name" value="CHASE"/>
    <property type="match status" value="1"/>
</dbReference>
<dbReference type="SMART" id="SM00267">
    <property type="entry name" value="GGDEF"/>
    <property type="match status" value="1"/>
</dbReference>
<keyword evidence="4 7" id="KW-0812">Transmembrane</keyword>
<comment type="subcellular location">
    <subcellularLocation>
        <location evidence="1">Membrane</location>
    </subcellularLocation>
</comment>
<dbReference type="EMBL" id="FLRB01000010">
    <property type="protein sequence ID" value="SBT20888.1"/>
    <property type="molecule type" value="Genomic_DNA"/>
</dbReference>
<dbReference type="InterPro" id="IPR052155">
    <property type="entry name" value="Biofilm_reg_signaling"/>
</dbReference>
<evidence type="ECO:0000256" key="4">
    <source>
        <dbReference type="ARBA" id="ARBA00022692"/>
    </source>
</evidence>
<feature type="domain" description="PAC" evidence="9">
    <location>
        <begin position="509"/>
        <end position="561"/>
    </location>
</feature>
<feature type="domain" description="EAL" evidence="11">
    <location>
        <begin position="742"/>
        <end position="996"/>
    </location>
</feature>
<keyword evidence="13" id="KW-0378">Hydrolase</keyword>
<evidence type="ECO:0000259" key="9">
    <source>
        <dbReference type="PROSITE" id="PS50113"/>
    </source>
</evidence>
<dbReference type="InterPro" id="IPR042240">
    <property type="entry name" value="CHASE_sf"/>
</dbReference>
<evidence type="ECO:0000313" key="14">
    <source>
        <dbReference type="EMBL" id="SBT20888.1"/>
    </source>
</evidence>
<dbReference type="PROSITE" id="PS50112">
    <property type="entry name" value="PAS"/>
    <property type="match status" value="1"/>
</dbReference>
<dbReference type="PROSITE" id="PS50839">
    <property type="entry name" value="CHASE"/>
    <property type="match status" value="1"/>
</dbReference>
<reference evidence="13 16" key="2">
    <citation type="submission" date="2016-06" db="EMBL/GenBank/DDBJ databases">
        <authorList>
            <person name="Kjaerup R.B."/>
            <person name="Dalgaard T.S."/>
            <person name="Juul-Madsen H.R."/>
        </authorList>
    </citation>
    <scope>NUCLEOTIDE SEQUENCE [LARGE SCALE GENOMIC DNA]</scope>
    <source>
        <strain evidence="13 16">CECT 5115</strain>
    </source>
</reference>
<dbReference type="CDD" id="cd01949">
    <property type="entry name" value="GGDEF"/>
    <property type="match status" value="1"/>
</dbReference>
<feature type="domain" description="CHASE" evidence="10">
    <location>
        <begin position="117"/>
        <end position="207"/>
    </location>
</feature>
<dbReference type="InterPro" id="IPR029787">
    <property type="entry name" value="Nucleotide_cyclase"/>
</dbReference>
<dbReference type="Gene3D" id="3.30.450.20">
    <property type="entry name" value="PAS domain"/>
    <property type="match status" value="2"/>
</dbReference>
<dbReference type="InterPro" id="IPR000700">
    <property type="entry name" value="PAS-assoc_C"/>
</dbReference>
<dbReference type="Pfam" id="PF13426">
    <property type="entry name" value="PAS_9"/>
    <property type="match status" value="1"/>
</dbReference>
<evidence type="ECO:0000259" key="10">
    <source>
        <dbReference type="PROSITE" id="PS50839"/>
    </source>
</evidence>
<dbReference type="InterPro" id="IPR000160">
    <property type="entry name" value="GGDEF_dom"/>
</dbReference>
<evidence type="ECO:0000256" key="2">
    <source>
        <dbReference type="ARBA" id="ARBA00012282"/>
    </source>
</evidence>
<dbReference type="SUPFAM" id="SSF55073">
    <property type="entry name" value="Nucleotide cyclase"/>
    <property type="match status" value="1"/>
</dbReference>
<dbReference type="InterPro" id="IPR000014">
    <property type="entry name" value="PAS"/>
</dbReference>
<dbReference type="NCBIfam" id="TIGR00229">
    <property type="entry name" value="sensory_box"/>
    <property type="match status" value="1"/>
</dbReference>
<proteinExistence type="predicted"/>
<gene>
    <name evidence="13" type="primary">gmr_17</name>
    <name evidence="14" type="synonym">gmr_10</name>
    <name evidence="13" type="ORF">MGA5115_03361</name>
    <name evidence="14" type="ORF">MGA5116_01475</name>
</gene>
<dbReference type="Gene3D" id="3.30.70.270">
    <property type="match status" value="1"/>
</dbReference>
<evidence type="ECO:0000259" key="8">
    <source>
        <dbReference type="PROSITE" id="PS50112"/>
    </source>
</evidence>